<evidence type="ECO:0000313" key="1">
    <source>
        <dbReference type="EMBL" id="AKT38682.1"/>
    </source>
</evidence>
<dbReference type="EMBL" id="CP012159">
    <property type="protein sequence ID" value="AKT38682.1"/>
    <property type="molecule type" value="Genomic_DNA"/>
</dbReference>
<accession>A0A0K1EDC0</accession>
<dbReference type="Gene3D" id="3.90.550.20">
    <property type="match status" value="1"/>
</dbReference>
<dbReference type="STRING" id="52.CMC5_028300"/>
<protein>
    <submittedName>
        <fullName evidence="1">Uncharacterized protein</fullName>
    </submittedName>
</protein>
<evidence type="ECO:0000313" key="2">
    <source>
        <dbReference type="Proteomes" id="UP000067626"/>
    </source>
</evidence>
<reference evidence="1 2" key="1">
    <citation type="submission" date="2015-07" db="EMBL/GenBank/DDBJ databases">
        <title>Genome analysis of myxobacterium Chondromyces crocatus Cm c5 reveals a high potential for natural compound synthesis and the genetic basis for the loss of fruiting body formation.</title>
        <authorList>
            <person name="Zaburannyi N."/>
            <person name="Bunk B."/>
            <person name="Maier J."/>
            <person name="Overmann J."/>
            <person name="Mueller R."/>
        </authorList>
    </citation>
    <scope>NUCLEOTIDE SEQUENCE [LARGE SCALE GENOMIC DNA]</scope>
    <source>
        <strain evidence="1 2">Cm c5</strain>
    </source>
</reference>
<name>A0A0K1EDC0_CHOCO</name>
<dbReference type="OrthoDB" id="5632554at2"/>
<dbReference type="Proteomes" id="UP000067626">
    <property type="component" value="Chromosome"/>
</dbReference>
<dbReference type="KEGG" id="ccro:CMC5_028300"/>
<keyword evidence="2" id="KW-1185">Reference proteome</keyword>
<dbReference type="RefSeq" id="WP_050430883.1">
    <property type="nucleotide sequence ID" value="NZ_CP012159.1"/>
</dbReference>
<dbReference type="SUPFAM" id="SSF53448">
    <property type="entry name" value="Nucleotide-diphospho-sugar transferases"/>
    <property type="match status" value="1"/>
</dbReference>
<dbReference type="InterPro" id="IPR029044">
    <property type="entry name" value="Nucleotide-diphossugar_trans"/>
</dbReference>
<proteinExistence type="predicted"/>
<organism evidence="1 2">
    <name type="scientific">Chondromyces crocatus</name>
    <dbReference type="NCBI Taxonomy" id="52"/>
    <lineage>
        <taxon>Bacteria</taxon>
        <taxon>Pseudomonadati</taxon>
        <taxon>Myxococcota</taxon>
        <taxon>Polyangia</taxon>
        <taxon>Polyangiales</taxon>
        <taxon>Polyangiaceae</taxon>
        <taxon>Chondromyces</taxon>
    </lineage>
</organism>
<sequence length="458" mass="50257">MASDTTPEPQGYAAASRDTERHAITGAFAQHCRGNLRRLRALTSRWFNRPRADNAPLPDDEPATDPYKIHWVWVGGDLAPSAQKNIVSWSRSFKKDVEPVLWVDDAALDALRNSGRIRMENGKEVLDLKGLKRPVTVTSIRTLDGAGIPGWDRLSPAIAHETQSDSGLKQVASDIVRVAVLWHAGGSYWDLGDTSPGRRRFGADKLDAALGDDAPAIIPQVLASEPIPGTTVHRTENGVILTHPRKQHEAKALYGIMLDDMAARYDRPDARTRDVDALVGEWKQRQRIRLPDNQIERDRKLAEEHPSATVLANNCAAQEHVMQGLDGVRTPKEVDSLMVEALKKRGKNDGTNTAIIQATKREDEAAYLTSLQQGLGGKIEADYLPKEISKTVNTYTFESFVKISGTQVPGGAENFPAKAENLNSAGWSKTQGFFGGNTKSGSWYSWKTVPGRTLAAEA</sequence>
<dbReference type="AlphaFoldDB" id="A0A0K1EDC0"/>
<gene>
    <name evidence="1" type="ORF">CMC5_028300</name>
</gene>